<name>A0A0F9M0L1_9ZZZZ</name>
<comment type="caution">
    <text evidence="1">The sequence shown here is derived from an EMBL/GenBank/DDBJ whole genome shotgun (WGS) entry which is preliminary data.</text>
</comment>
<reference evidence="1" key="1">
    <citation type="journal article" date="2015" name="Nature">
        <title>Complex archaea that bridge the gap between prokaryotes and eukaryotes.</title>
        <authorList>
            <person name="Spang A."/>
            <person name="Saw J.H."/>
            <person name="Jorgensen S.L."/>
            <person name="Zaremba-Niedzwiedzka K."/>
            <person name="Martijn J."/>
            <person name="Lind A.E."/>
            <person name="van Eijk R."/>
            <person name="Schleper C."/>
            <person name="Guy L."/>
            <person name="Ettema T.J."/>
        </authorList>
    </citation>
    <scope>NUCLEOTIDE SEQUENCE</scope>
</reference>
<organism evidence="1">
    <name type="scientific">marine sediment metagenome</name>
    <dbReference type="NCBI Taxonomy" id="412755"/>
    <lineage>
        <taxon>unclassified sequences</taxon>
        <taxon>metagenomes</taxon>
        <taxon>ecological metagenomes</taxon>
    </lineage>
</organism>
<accession>A0A0F9M0L1</accession>
<gene>
    <name evidence="1" type="ORF">LCGC14_1214330</name>
</gene>
<dbReference type="EMBL" id="LAZR01006342">
    <property type="protein sequence ID" value="KKM92861.1"/>
    <property type="molecule type" value="Genomic_DNA"/>
</dbReference>
<dbReference type="AlphaFoldDB" id="A0A0F9M0L1"/>
<protein>
    <submittedName>
        <fullName evidence="1">Uncharacterized protein</fullName>
    </submittedName>
</protein>
<evidence type="ECO:0000313" key="1">
    <source>
        <dbReference type="EMBL" id="KKM92861.1"/>
    </source>
</evidence>
<sequence>MSNPIVDRIDQALARSPFQVGDKVTAISTGKTGTVIYIYYNGFALVDFGPAIIGGIFNNDSTFRWSDLEAA</sequence>
<proteinExistence type="predicted"/>